<feature type="signal peptide" evidence="1">
    <location>
        <begin position="1"/>
        <end position="20"/>
    </location>
</feature>
<dbReference type="eggNOG" id="ENOG5034BPC">
    <property type="taxonomic scope" value="Bacteria"/>
</dbReference>
<sequence>MTRISILAALFALPASALLADNLERLEAASELGGQQLSTFLLSRAPELEPNLPSWEWDDTYRQAGRCFLDNLETSQGADGVERYLSVIETYAARPITSLDQTAEQPPEMMAPPVMAAMQTCGVQQEVMKRMTESGLMGAMMNPETMSKLGG</sequence>
<dbReference type="AlphaFoldDB" id="S9QP96"/>
<accession>S9QP96</accession>
<reference evidence="3" key="1">
    <citation type="journal article" date="2013" name="Stand. Genomic Sci.">
        <title>Genome sequence of the Litoreibacter arenae type strain (DSM 19593(T)), a member of the Roseobacter clade isolated from sea sand.</title>
        <authorList>
            <person name="Riedel T."/>
            <person name="Fiebig A."/>
            <person name="Petersen J."/>
            <person name="Gronow S."/>
            <person name="Kyrpides N.C."/>
            <person name="Goker M."/>
            <person name="Klenk H.P."/>
        </authorList>
    </citation>
    <scope>NUCLEOTIDE SEQUENCE [LARGE SCALE GENOMIC DNA]</scope>
    <source>
        <strain evidence="3">DSM 19593</strain>
    </source>
</reference>
<comment type="caution">
    <text evidence="2">The sequence shown here is derived from an EMBL/GenBank/DDBJ whole genome shotgun (WGS) entry which is preliminary data.</text>
</comment>
<feature type="chain" id="PRO_5004568158" evidence="1">
    <location>
        <begin position="21"/>
        <end position="151"/>
    </location>
</feature>
<protein>
    <submittedName>
        <fullName evidence="2">Uncharacterized protein</fullName>
    </submittedName>
</protein>
<proteinExistence type="predicted"/>
<organism evidence="2 3">
    <name type="scientific">Litoreibacter arenae DSM 19593</name>
    <dbReference type="NCBI Taxonomy" id="1123360"/>
    <lineage>
        <taxon>Bacteria</taxon>
        <taxon>Pseudomonadati</taxon>
        <taxon>Pseudomonadota</taxon>
        <taxon>Alphaproteobacteria</taxon>
        <taxon>Rhodobacterales</taxon>
        <taxon>Roseobacteraceae</taxon>
        <taxon>Litoreibacter</taxon>
    </lineage>
</organism>
<dbReference type="Proteomes" id="UP000015351">
    <property type="component" value="Unassembled WGS sequence"/>
</dbReference>
<evidence type="ECO:0000256" key="1">
    <source>
        <dbReference type="SAM" id="SignalP"/>
    </source>
</evidence>
<evidence type="ECO:0000313" key="2">
    <source>
        <dbReference type="EMBL" id="EPX81482.1"/>
    </source>
</evidence>
<dbReference type="EMBL" id="AONI01000005">
    <property type="protein sequence ID" value="EPX81482.1"/>
    <property type="molecule type" value="Genomic_DNA"/>
</dbReference>
<dbReference type="RefSeq" id="WP_021100981.1">
    <property type="nucleotide sequence ID" value="NZ_KE557310.1"/>
</dbReference>
<name>S9QP96_9RHOB</name>
<evidence type="ECO:0000313" key="3">
    <source>
        <dbReference type="Proteomes" id="UP000015351"/>
    </source>
</evidence>
<keyword evidence="1" id="KW-0732">Signal</keyword>
<dbReference type="HOGENOM" id="CLU_1729146_0_0_5"/>
<dbReference type="OrthoDB" id="7859956at2"/>
<gene>
    <name evidence="2" type="ORF">thalar_00037</name>
</gene>
<dbReference type="STRING" id="1123360.thalar_00037"/>
<keyword evidence="3" id="KW-1185">Reference proteome</keyword>